<keyword evidence="1" id="KW-0880">Kelch repeat</keyword>
<reference evidence="4" key="3">
    <citation type="submission" date="2025-08" db="UniProtKB">
        <authorList>
            <consortium name="Ensembl"/>
        </authorList>
    </citation>
    <scope>IDENTIFICATION</scope>
    <source>
        <strain evidence="4">HSOK</strain>
    </source>
</reference>
<feature type="domain" description="BTB" evidence="3">
    <location>
        <begin position="17"/>
        <end position="81"/>
    </location>
</feature>
<dbReference type="Pfam" id="PF01344">
    <property type="entry name" value="Kelch_1"/>
    <property type="match status" value="2"/>
</dbReference>
<dbReference type="InterPro" id="IPR000210">
    <property type="entry name" value="BTB/POZ_dom"/>
</dbReference>
<dbReference type="SMART" id="SM00225">
    <property type="entry name" value="BTB"/>
    <property type="match status" value="1"/>
</dbReference>
<dbReference type="SUPFAM" id="SSF54695">
    <property type="entry name" value="POZ domain"/>
    <property type="match status" value="1"/>
</dbReference>
<accession>A0A3P9IFH7</accession>
<dbReference type="PANTHER" id="PTHR24412:SF172">
    <property type="entry name" value="KELCH-LIKE PROTEIN 10"/>
    <property type="match status" value="1"/>
</dbReference>
<reference key="1">
    <citation type="journal article" date="2007" name="Nature">
        <title>The medaka draft genome and insights into vertebrate genome evolution.</title>
        <authorList>
            <person name="Kasahara M."/>
            <person name="Naruse K."/>
            <person name="Sasaki S."/>
            <person name="Nakatani Y."/>
            <person name="Qu W."/>
            <person name="Ahsan B."/>
            <person name="Yamada T."/>
            <person name="Nagayasu Y."/>
            <person name="Doi K."/>
            <person name="Kasai Y."/>
            <person name="Jindo T."/>
            <person name="Kobayashi D."/>
            <person name="Shimada A."/>
            <person name="Toyoda A."/>
            <person name="Kuroki Y."/>
            <person name="Fujiyama A."/>
            <person name="Sasaki T."/>
            <person name="Shimizu A."/>
            <person name="Asakawa S."/>
            <person name="Shimizu N."/>
            <person name="Hashimoto S."/>
            <person name="Yang J."/>
            <person name="Lee Y."/>
            <person name="Matsushima K."/>
            <person name="Sugano S."/>
            <person name="Sakaizumi M."/>
            <person name="Narita T."/>
            <person name="Ohishi K."/>
            <person name="Haga S."/>
            <person name="Ohta F."/>
            <person name="Nomoto H."/>
            <person name="Nogata K."/>
            <person name="Morishita T."/>
            <person name="Endo T."/>
            <person name="Shin-I T."/>
            <person name="Takeda H."/>
            <person name="Morishita S."/>
            <person name="Kohara Y."/>
        </authorList>
    </citation>
    <scope>NUCLEOTIDE SEQUENCE [LARGE SCALE GENOMIC DNA]</scope>
    <source>
        <strain>Hd-rR</strain>
    </source>
</reference>
<dbReference type="InterPro" id="IPR006652">
    <property type="entry name" value="Kelch_1"/>
</dbReference>
<proteinExistence type="predicted"/>
<evidence type="ECO:0000256" key="1">
    <source>
        <dbReference type="ARBA" id="ARBA00022441"/>
    </source>
</evidence>
<dbReference type="Ensembl" id="ENSORLT00015027331.1">
    <property type="protein sequence ID" value="ENSORLP00015018600.1"/>
    <property type="gene ID" value="ENSORLG00015019656.1"/>
</dbReference>
<dbReference type="PIRSF" id="PIRSF037037">
    <property type="entry name" value="Kelch-like_protein_gigaxonin"/>
    <property type="match status" value="1"/>
</dbReference>
<protein>
    <recommendedName>
        <fullName evidence="3">BTB domain-containing protein</fullName>
    </recommendedName>
</protein>
<dbReference type="Proteomes" id="UP000265200">
    <property type="component" value="Chromosome 3"/>
</dbReference>
<dbReference type="InterPro" id="IPR011333">
    <property type="entry name" value="SKP1/BTB/POZ_sf"/>
</dbReference>
<evidence type="ECO:0000313" key="5">
    <source>
        <dbReference type="Proteomes" id="UP000265200"/>
    </source>
</evidence>
<dbReference type="SMART" id="SM00612">
    <property type="entry name" value="Kelch"/>
    <property type="match status" value="6"/>
</dbReference>
<name>A0A3P9IFH7_ORYLA</name>
<dbReference type="InterPro" id="IPR015915">
    <property type="entry name" value="Kelch-typ_b-propeller"/>
</dbReference>
<dbReference type="SMART" id="SM00875">
    <property type="entry name" value="BACK"/>
    <property type="match status" value="1"/>
</dbReference>
<dbReference type="InterPro" id="IPR011705">
    <property type="entry name" value="BACK"/>
</dbReference>
<dbReference type="SUPFAM" id="SSF117281">
    <property type="entry name" value="Kelch motif"/>
    <property type="match status" value="1"/>
</dbReference>
<reference evidence="4" key="4">
    <citation type="submission" date="2025-09" db="UniProtKB">
        <authorList>
            <consortium name="Ensembl"/>
        </authorList>
    </citation>
    <scope>IDENTIFICATION</scope>
    <source>
        <strain evidence="4">HSOK</strain>
    </source>
</reference>
<dbReference type="Gene3D" id="3.30.710.10">
    <property type="entry name" value="Potassium Channel Kv1.1, Chain A"/>
    <property type="match status" value="1"/>
</dbReference>
<keyword evidence="2" id="KW-0677">Repeat</keyword>
<dbReference type="Gene3D" id="2.120.10.80">
    <property type="entry name" value="Kelch-type beta propeller"/>
    <property type="match status" value="1"/>
</dbReference>
<evidence type="ECO:0000259" key="3">
    <source>
        <dbReference type="PROSITE" id="PS50097"/>
    </source>
</evidence>
<dbReference type="Pfam" id="PF00651">
    <property type="entry name" value="BTB"/>
    <property type="match status" value="1"/>
</dbReference>
<dbReference type="Pfam" id="PF07707">
    <property type="entry name" value="BACK"/>
    <property type="match status" value="1"/>
</dbReference>
<dbReference type="Pfam" id="PF24681">
    <property type="entry name" value="Kelch_KLHDC2_KLHL20_DRC7"/>
    <property type="match status" value="1"/>
</dbReference>
<reference evidence="4 5" key="2">
    <citation type="submission" date="2017-04" db="EMBL/GenBank/DDBJ databases">
        <title>CpG methylation of centromeres and impact of large insertions on vertebrate speciation.</title>
        <authorList>
            <person name="Ichikawa K."/>
            <person name="Yoshimura J."/>
            <person name="Morishita S."/>
        </authorList>
    </citation>
    <scope>NUCLEOTIDE SEQUENCE</scope>
    <source>
        <strain evidence="4 5">HSOK</strain>
    </source>
</reference>
<dbReference type="FunFam" id="1.25.40.420:FF:000001">
    <property type="entry name" value="Kelch-like family member 12"/>
    <property type="match status" value="1"/>
</dbReference>
<organism evidence="4 5">
    <name type="scientific">Oryzias latipes</name>
    <name type="common">Japanese rice fish</name>
    <name type="synonym">Japanese killifish</name>
    <dbReference type="NCBI Taxonomy" id="8090"/>
    <lineage>
        <taxon>Eukaryota</taxon>
        <taxon>Metazoa</taxon>
        <taxon>Chordata</taxon>
        <taxon>Craniata</taxon>
        <taxon>Vertebrata</taxon>
        <taxon>Euteleostomi</taxon>
        <taxon>Actinopterygii</taxon>
        <taxon>Neopterygii</taxon>
        <taxon>Teleostei</taxon>
        <taxon>Neoteleostei</taxon>
        <taxon>Acanthomorphata</taxon>
        <taxon>Ovalentaria</taxon>
        <taxon>Atherinomorphae</taxon>
        <taxon>Beloniformes</taxon>
        <taxon>Adrianichthyidae</taxon>
        <taxon>Oryziinae</taxon>
        <taxon>Oryzias</taxon>
    </lineage>
</organism>
<sequence>MASKIVLEEALMLGELSDFVIKVRDKDFKINRTILSNSSLYFCELFHNNPQMTVCSFPDVSASIMDLIVKYAYTQSVLVLENNVQLLLEAAECFKIKGIVRACCDFLLQKLSTSNCIWILTLADRYLYPDLKEKACLFILRYFEDVAQYCPDFCNLSAEQLIHLIGKTELNVRQESVVFEAVIRWINYAPAERHGHLVSLMSKVRLNLISVNYLVDTVRVNNLVKGSPKCMAMVTNTMRKLQASNLVRPLARARLPAEVLLAVGGFNDNLPANVIELYNVRTNRWRTVYNKDNLLPEFSQCVYIDGYIYCVGGLLDHRFFSSVTKFNLATKMWEEAGVMHEARANLSVVTLNGFIYAMGGWNEQETLKSAERFEPGTNQWTQIAPMEHRRADAAAATLHGKVYIFGGLLGNLALSSAECYTPTTNQWTLITPMSVARGAMGAIAYNDQIFVIGGCSHGRRLANVEVFNPASMTWGMVAQMHYPCSNFGVALLEEKLYVVGGIDTQDLTLCTVWCFDADKNQWNFVRDLGRPHGAVSCCLVERVPHASAFPL</sequence>
<dbReference type="PANTHER" id="PTHR24412">
    <property type="entry name" value="KELCH PROTEIN"/>
    <property type="match status" value="1"/>
</dbReference>
<dbReference type="Gene3D" id="1.25.40.420">
    <property type="match status" value="1"/>
</dbReference>
<dbReference type="AlphaFoldDB" id="A0A3P9IFH7"/>
<dbReference type="InterPro" id="IPR017096">
    <property type="entry name" value="BTB-kelch_protein"/>
</dbReference>
<evidence type="ECO:0000313" key="4">
    <source>
        <dbReference type="Ensembl" id="ENSORLP00015018600.1"/>
    </source>
</evidence>
<dbReference type="PROSITE" id="PS50097">
    <property type="entry name" value="BTB"/>
    <property type="match status" value="1"/>
</dbReference>
<evidence type="ECO:0000256" key="2">
    <source>
        <dbReference type="ARBA" id="ARBA00022737"/>
    </source>
</evidence>